<keyword evidence="1" id="KW-0378">Hydrolase</keyword>
<name>A0A3N4VB88_9GAMM</name>
<gene>
    <name evidence="3" type="ORF">EDC50_1697</name>
</gene>
<evidence type="ECO:0000313" key="4">
    <source>
        <dbReference type="Proteomes" id="UP000269708"/>
    </source>
</evidence>
<dbReference type="InterPro" id="IPR001375">
    <property type="entry name" value="Peptidase_S9_cat"/>
</dbReference>
<proteinExistence type="predicted"/>
<dbReference type="GO" id="GO:0004252">
    <property type="term" value="F:serine-type endopeptidase activity"/>
    <property type="evidence" value="ECO:0007669"/>
    <property type="project" value="InterPro"/>
</dbReference>
<keyword evidence="4" id="KW-1185">Reference proteome</keyword>
<protein>
    <recommendedName>
        <fullName evidence="2">Peptidase S9 prolyl oligopeptidase catalytic domain-containing protein</fullName>
    </recommendedName>
</protein>
<evidence type="ECO:0000256" key="1">
    <source>
        <dbReference type="ARBA" id="ARBA00022801"/>
    </source>
</evidence>
<dbReference type="GO" id="GO:0006508">
    <property type="term" value="P:proteolysis"/>
    <property type="evidence" value="ECO:0007669"/>
    <property type="project" value="InterPro"/>
</dbReference>
<reference evidence="3 4" key="1">
    <citation type="submission" date="2018-11" db="EMBL/GenBank/DDBJ databases">
        <title>Genomic Encyclopedia of Type Strains, Phase IV (KMG-IV): sequencing the most valuable type-strain genomes for metagenomic binning, comparative biology and taxonomic classification.</title>
        <authorList>
            <person name="Goeker M."/>
        </authorList>
    </citation>
    <scope>NUCLEOTIDE SEQUENCE [LARGE SCALE GENOMIC DNA]</scope>
    <source>
        <strain evidence="3 4">DSM 25623</strain>
    </source>
</reference>
<dbReference type="Gene3D" id="3.40.50.1820">
    <property type="entry name" value="alpha/beta hydrolase"/>
    <property type="match status" value="1"/>
</dbReference>
<dbReference type="AlphaFoldDB" id="A0A3N4VB88"/>
<evidence type="ECO:0000259" key="2">
    <source>
        <dbReference type="Pfam" id="PF00326"/>
    </source>
</evidence>
<comment type="caution">
    <text evidence="3">The sequence shown here is derived from an EMBL/GenBank/DDBJ whole genome shotgun (WGS) entry which is preliminary data.</text>
</comment>
<dbReference type="EMBL" id="RKQN01000002">
    <property type="protein sequence ID" value="RPE79868.1"/>
    <property type="molecule type" value="Genomic_DNA"/>
</dbReference>
<feature type="domain" description="Peptidase S9 prolyl oligopeptidase catalytic" evidence="2">
    <location>
        <begin position="52"/>
        <end position="240"/>
    </location>
</feature>
<evidence type="ECO:0000313" key="3">
    <source>
        <dbReference type="EMBL" id="RPE79868.1"/>
    </source>
</evidence>
<dbReference type="InterPro" id="IPR002471">
    <property type="entry name" value="Pept_S9_AS"/>
</dbReference>
<dbReference type="OrthoDB" id="8638755at2"/>
<dbReference type="InterPro" id="IPR029058">
    <property type="entry name" value="AB_hydrolase_fold"/>
</dbReference>
<dbReference type="Proteomes" id="UP000269708">
    <property type="component" value="Unassembled WGS sequence"/>
</dbReference>
<dbReference type="PANTHER" id="PTHR22946:SF5">
    <property type="entry name" value="PEPTIDASE S9 PROLYL OLIGOPEPTIDASE CATALYTIC DOMAIN-CONTAINING PROTEIN"/>
    <property type="match status" value="1"/>
</dbReference>
<dbReference type="Pfam" id="PF00326">
    <property type="entry name" value="Peptidase_S9"/>
    <property type="match status" value="1"/>
</dbReference>
<organism evidence="3 4">
    <name type="scientific">Vulcaniibacterium tengchongense</name>
    <dbReference type="NCBI Taxonomy" id="1273429"/>
    <lineage>
        <taxon>Bacteria</taxon>
        <taxon>Pseudomonadati</taxon>
        <taxon>Pseudomonadota</taxon>
        <taxon>Gammaproteobacteria</taxon>
        <taxon>Lysobacterales</taxon>
        <taxon>Lysobacteraceae</taxon>
        <taxon>Vulcaniibacterium</taxon>
    </lineage>
</organism>
<dbReference type="PROSITE" id="PS00708">
    <property type="entry name" value="PRO_ENDOPEP_SER"/>
    <property type="match status" value="1"/>
</dbReference>
<dbReference type="InterPro" id="IPR050261">
    <property type="entry name" value="FrsA_esterase"/>
</dbReference>
<dbReference type="RefSeq" id="WP_123770040.1">
    <property type="nucleotide sequence ID" value="NZ_RKQN01000002.1"/>
</dbReference>
<dbReference type="SUPFAM" id="SSF53474">
    <property type="entry name" value="alpha/beta-Hydrolases"/>
    <property type="match status" value="1"/>
</dbReference>
<accession>A0A3N4VB88</accession>
<sequence length="263" mass="29434">MEIRLETIELAVEDERICGTVLAPATEMPGVLFVHGWGGSQEHDLARAREAAGLGCVCLTFDLRGHERTAQARERITRPQNLADLTAAYDWLAAQPQVDARSIAVVGISYGGYLAALLSAQRPVRWLALRSPALYRDEGWELPKRQLHKAQDLRAYRRSRIRWQDNLALRACAEYRGDVLLVEAEHDETVPHRVIENYAAAFHRARSLTRRMIGGADHGFTDKPAQKAYTAVLINWLTEMVVGAREDAAQSRLSERKRANTGG</sequence>
<dbReference type="PANTHER" id="PTHR22946">
    <property type="entry name" value="DIENELACTONE HYDROLASE DOMAIN-CONTAINING PROTEIN-RELATED"/>
    <property type="match status" value="1"/>
</dbReference>